<gene>
    <name evidence="4" type="ORF">SAMN05443661_13733</name>
</gene>
<organism evidence="4 5">
    <name type="scientific">Natronobacterium gregoryi</name>
    <dbReference type="NCBI Taxonomy" id="44930"/>
    <lineage>
        <taxon>Archaea</taxon>
        <taxon>Methanobacteriati</taxon>
        <taxon>Methanobacteriota</taxon>
        <taxon>Stenosarchaea group</taxon>
        <taxon>Halobacteria</taxon>
        <taxon>Halobacteriales</taxon>
        <taxon>Natrialbaceae</taxon>
        <taxon>Natronobacterium</taxon>
    </lineage>
</organism>
<protein>
    <submittedName>
        <fullName evidence="4">Uncharacterized conserved protein YkwD, contains CAP (CSP/antigen 5/PR1) domain</fullName>
    </submittedName>
</protein>
<accession>A0A1I3S4Y2</accession>
<dbReference type="GeneID" id="14210108"/>
<dbReference type="Pfam" id="PF00188">
    <property type="entry name" value="CAP"/>
    <property type="match status" value="1"/>
</dbReference>
<evidence type="ECO:0000313" key="4">
    <source>
        <dbReference type="EMBL" id="SFJ53844.1"/>
    </source>
</evidence>
<dbReference type="OMA" id="YCRAYGE"/>
<feature type="region of interest" description="Disordered" evidence="1">
    <location>
        <begin position="65"/>
        <end position="96"/>
    </location>
</feature>
<feature type="transmembrane region" description="Helical" evidence="2">
    <location>
        <begin position="26"/>
        <end position="47"/>
    </location>
</feature>
<dbReference type="Gene3D" id="3.40.33.10">
    <property type="entry name" value="CAP"/>
    <property type="match status" value="1"/>
</dbReference>
<dbReference type="InterPro" id="IPR014044">
    <property type="entry name" value="CAP_dom"/>
</dbReference>
<feature type="domain" description="SCP" evidence="3">
    <location>
        <begin position="114"/>
        <end position="228"/>
    </location>
</feature>
<evidence type="ECO:0000256" key="1">
    <source>
        <dbReference type="SAM" id="MobiDB-lite"/>
    </source>
</evidence>
<dbReference type="Proteomes" id="UP000182829">
    <property type="component" value="Unassembled WGS sequence"/>
</dbReference>
<name>A0A1I3S4Y2_9EURY</name>
<dbReference type="EMBL" id="FORO01000037">
    <property type="protein sequence ID" value="SFJ53844.1"/>
    <property type="molecule type" value="Genomic_DNA"/>
</dbReference>
<reference evidence="4 5" key="1">
    <citation type="submission" date="2016-10" db="EMBL/GenBank/DDBJ databases">
        <authorList>
            <person name="de Groot N.N."/>
        </authorList>
    </citation>
    <scope>NUCLEOTIDE SEQUENCE [LARGE SCALE GENOMIC DNA]</scope>
    <source>
        <strain evidence="4 5">SP2</strain>
    </source>
</reference>
<proteinExistence type="predicted"/>
<evidence type="ECO:0000256" key="2">
    <source>
        <dbReference type="SAM" id="Phobius"/>
    </source>
</evidence>
<evidence type="ECO:0000313" key="5">
    <source>
        <dbReference type="Proteomes" id="UP000182829"/>
    </source>
</evidence>
<dbReference type="PANTHER" id="PTHR31157">
    <property type="entry name" value="SCP DOMAIN-CONTAINING PROTEIN"/>
    <property type="match status" value="1"/>
</dbReference>
<dbReference type="SUPFAM" id="SSF55797">
    <property type="entry name" value="PR-1-like"/>
    <property type="match status" value="1"/>
</dbReference>
<dbReference type="InterPro" id="IPR035940">
    <property type="entry name" value="CAP_sf"/>
</dbReference>
<dbReference type="CDD" id="cd05379">
    <property type="entry name" value="CAP_bacterial"/>
    <property type="match status" value="1"/>
</dbReference>
<keyword evidence="2" id="KW-0472">Membrane</keyword>
<keyword evidence="2" id="KW-0812">Transmembrane</keyword>
<dbReference type="RefSeq" id="WP_005575973.1">
    <property type="nucleotide sequence ID" value="NZ_FORO01000037.1"/>
</dbReference>
<dbReference type="AlphaFoldDB" id="A0A1I3S4Y2"/>
<dbReference type="OrthoDB" id="60683at2157"/>
<evidence type="ECO:0000259" key="3">
    <source>
        <dbReference type="Pfam" id="PF00188"/>
    </source>
</evidence>
<keyword evidence="2" id="KW-1133">Transmembrane helix</keyword>
<sequence length="257" mass="27691">MGRPPRTRDSSYPPGDRTDRGLLRGLVRLLALALVLGAVVVATAAFAPTMLDELDDLERIDDVEVVDGPSPSAEPPPAGDRSPDTVDPADPGESTYETSVETISSETVEDFVHAAVNDRRADHGLEPLAWDGTVASVSRAHSHDMANQEYFAHTNPDGDGPYDRFGNVDSYCRAYGENIALTWVDRPVEESGNGDVVEYRTAEGVADGLVAQWMNSTAHREAILEEHAGHGWDRGGVGVYVTDEGAVYASHNFCLTL</sequence>
<dbReference type="PANTHER" id="PTHR31157:SF1">
    <property type="entry name" value="SCP DOMAIN-CONTAINING PROTEIN"/>
    <property type="match status" value="1"/>
</dbReference>